<feature type="domain" description="DUF5000" evidence="2">
    <location>
        <begin position="248"/>
        <end position="388"/>
    </location>
</feature>
<feature type="domain" description="DUF4959" evidence="1">
    <location>
        <begin position="15"/>
        <end position="116"/>
    </location>
</feature>
<evidence type="ECO:0000259" key="3">
    <source>
        <dbReference type="Pfam" id="PF17166"/>
    </source>
</evidence>
<dbReference type="InterPro" id="IPR008979">
    <property type="entry name" value="Galactose-bd-like_sf"/>
</dbReference>
<dbReference type="Proteomes" id="UP000625283">
    <property type="component" value="Unassembled WGS sequence"/>
</dbReference>
<reference evidence="4 5" key="1">
    <citation type="submission" date="2021-01" db="EMBL/GenBank/DDBJ databases">
        <title>C459-1 draft genome sequence.</title>
        <authorList>
            <person name="Zhang X.-F."/>
        </authorList>
    </citation>
    <scope>NUCLEOTIDE SEQUENCE [LARGE SCALE GENOMIC DNA]</scope>
    <source>
        <strain evidence="5">C459-1</strain>
    </source>
</reference>
<gene>
    <name evidence="4" type="ORF">JKG61_11925</name>
</gene>
<comment type="caution">
    <text evidence="4">The sequence shown here is derived from an EMBL/GenBank/DDBJ whole genome shotgun (WGS) entry which is preliminary data.</text>
</comment>
<sequence>MKIYIWILLVLCVISCKEESHKPSPTGDVPAVIKNYTVQNFHGASEIDFVFEDKVASYILAEYEPVKGIKKEVKASRFGKTLRLDGFEAEGEYTVKLYAVSESERKSAPVIIQVNPLTPPYELAVNSLEAGPAFGGFVVNYKNIEKADLILEVLTKDNFGRWKVVERSNNNIEDTRFVARGYPPHPQDFAFYIRDRWSNLSDTVFKEITPYEEKLIDMSKFYETNFPTDSYEGHLTGVSGGRKISFLFDGKFTQQGSWYTPPNSGIPMHFTIYLQGKYQLSRLKLWQRGGNDYYYQSANVKKFEVYGSNNPNSDGTWDSWTLLKVFENIKPSGKPLGDNTDQDNETAAAGEDFEFDLDIPSVSYLRIKVVDTWGNQSFMHIAEMEIYGAKAK</sequence>
<keyword evidence="5" id="KW-1185">Reference proteome</keyword>
<dbReference type="RefSeq" id="WP_202103219.1">
    <property type="nucleotide sequence ID" value="NZ_JAERTY010000006.1"/>
</dbReference>
<proteinExistence type="predicted"/>
<evidence type="ECO:0000259" key="2">
    <source>
        <dbReference type="Pfam" id="PF16391"/>
    </source>
</evidence>
<dbReference type="EMBL" id="JAERTY010000006">
    <property type="protein sequence ID" value="MBL1409461.1"/>
    <property type="molecule type" value="Genomic_DNA"/>
</dbReference>
<dbReference type="Pfam" id="PF16323">
    <property type="entry name" value="DUF4959"/>
    <property type="match status" value="1"/>
</dbReference>
<evidence type="ECO:0000313" key="4">
    <source>
        <dbReference type="EMBL" id="MBL1409461.1"/>
    </source>
</evidence>
<dbReference type="Pfam" id="PF16391">
    <property type="entry name" value="DUF5000"/>
    <property type="match status" value="1"/>
</dbReference>
<dbReference type="InterPro" id="IPR032527">
    <property type="entry name" value="DUF4959"/>
</dbReference>
<dbReference type="InterPro" id="IPR033431">
    <property type="entry name" value="DUF5126"/>
</dbReference>
<dbReference type="Pfam" id="PF17166">
    <property type="entry name" value="DUF5126"/>
    <property type="match status" value="1"/>
</dbReference>
<dbReference type="InterPro" id="IPR032164">
    <property type="entry name" value="DUF5000"/>
</dbReference>
<protein>
    <submittedName>
        <fullName evidence="4">DUF5126 domain-containing protein</fullName>
    </submittedName>
</protein>
<organism evidence="4 5">
    <name type="scientific">Sphingobacterium faecale</name>
    <dbReference type="NCBI Taxonomy" id="2803775"/>
    <lineage>
        <taxon>Bacteria</taxon>
        <taxon>Pseudomonadati</taxon>
        <taxon>Bacteroidota</taxon>
        <taxon>Sphingobacteriia</taxon>
        <taxon>Sphingobacteriales</taxon>
        <taxon>Sphingobacteriaceae</taxon>
        <taxon>Sphingobacterium</taxon>
    </lineage>
</organism>
<evidence type="ECO:0000259" key="1">
    <source>
        <dbReference type="Pfam" id="PF16323"/>
    </source>
</evidence>
<name>A0ABS1R414_9SPHI</name>
<dbReference type="SUPFAM" id="SSF49785">
    <property type="entry name" value="Galactose-binding domain-like"/>
    <property type="match status" value="1"/>
</dbReference>
<feature type="domain" description="DUF5126" evidence="3">
    <location>
        <begin position="117"/>
        <end position="217"/>
    </location>
</feature>
<evidence type="ECO:0000313" key="5">
    <source>
        <dbReference type="Proteomes" id="UP000625283"/>
    </source>
</evidence>
<dbReference type="Gene3D" id="2.60.120.260">
    <property type="entry name" value="Galactose-binding domain-like"/>
    <property type="match status" value="1"/>
</dbReference>
<accession>A0ABS1R414</accession>